<evidence type="ECO:0000313" key="2">
    <source>
        <dbReference type="Proteomes" id="UP000623467"/>
    </source>
</evidence>
<keyword evidence="2" id="KW-1185">Reference proteome</keyword>
<protein>
    <submittedName>
        <fullName evidence="1">F-box domain-containing protein</fullName>
    </submittedName>
</protein>
<dbReference type="AlphaFoldDB" id="A0A8H7DLB7"/>
<dbReference type="OrthoDB" id="3034290at2759"/>
<sequence>MSLLLSNLAADIIFSIFRYSDICSVVSTGQTCRYLYSLAFCKTVWLDLLYPMGIPDLQNLDIEDLLKLAKRLVTGPETWIRNPPSSQFLPEVSKEIVLHPRFNSGEHPAFNKSELLPSGRNLLFKTSKVLECWDVEQDTLLWRHTSVLASSPHFSVIRFAAEELNAGDALVVMVCARCDDIIGQMSRFVEIVKVDLRERTHYPLLFARVPSDGLSFSNPVICGTLAAVRTTDDTYFIADWQAQTYFTLTCCPDSPSQVVLIPGHVILKVAVSQGGHEMHVVSHDALLTHLIPVVGLEGEGASEFNTVSSHELTKLSTLSSETVQHSFVHMSVLPSPTHQDEYRIWIYGCNLSKRPLPRYGLWCYQLSMPVGQPSRWRQRAVYPAWKEASYISTTYSGHALMSGNPQRWIVPPTQTPEVGEVDLAGLTAEIVDLTPVPYVHISPYSGALTYSTDNTIVIRWFK</sequence>
<dbReference type="SUPFAM" id="SSF81383">
    <property type="entry name" value="F-box domain"/>
    <property type="match status" value="1"/>
</dbReference>
<dbReference type="EMBL" id="JACAZH010000001">
    <property type="protein sequence ID" value="KAF7376558.1"/>
    <property type="molecule type" value="Genomic_DNA"/>
</dbReference>
<reference evidence="1" key="1">
    <citation type="submission" date="2020-05" db="EMBL/GenBank/DDBJ databases">
        <title>Mycena genomes resolve the evolution of fungal bioluminescence.</title>
        <authorList>
            <person name="Tsai I.J."/>
        </authorList>
    </citation>
    <scope>NUCLEOTIDE SEQUENCE</scope>
    <source>
        <strain evidence="1">160909Yilan</strain>
    </source>
</reference>
<name>A0A8H7DLB7_9AGAR</name>
<gene>
    <name evidence="1" type="ORF">MSAN_00072100</name>
</gene>
<dbReference type="Proteomes" id="UP000623467">
    <property type="component" value="Unassembled WGS sequence"/>
</dbReference>
<evidence type="ECO:0000313" key="1">
    <source>
        <dbReference type="EMBL" id="KAF7376558.1"/>
    </source>
</evidence>
<comment type="caution">
    <text evidence="1">The sequence shown here is derived from an EMBL/GenBank/DDBJ whole genome shotgun (WGS) entry which is preliminary data.</text>
</comment>
<dbReference type="InterPro" id="IPR036047">
    <property type="entry name" value="F-box-like_dom_sf"/>
</dbReference>
<organism evidence="1 2">
    <name type="scientific">Mycena sanguinolenta</name>
    <dbReference type="NCBI Taxonomy" id="230812"/>
    <lineage>
        <taxon>Eukaryota</taxon>
        <taxon>Fungi</taxon>
        <taxon>Dikarya</taxon>
        <taxon>Basidiomycota</taxon>
        <taxon>Agaricomycotina</taxon>
        <taxon>Agaricomycetes</taxon>
        <taxon>Agaricomycetidae</taxon>
        <taxon>Agaricales</taxon>
        <taxon>Marasmiineae</taxon>
        <taxon>Mycenaceae</taxon>
        <taxon>Mycena</taxon>
    </lineage>
</organism>
<accession>A0A8H7DLB7</accession>
<proteinExistence type="predicted"/>